<accession>A0A3N6MGH0</accession>
<comment type="caution">
    <text evidence="2">The sequence shown here is derived from an EMBL/GenBank/DDBJ whole genome shotgun (WGS) entry which is preliminary data.</text>
</comment>
<gene>
    <name evidence="2" type="ORF">EA462_02205</name>
</gene>
<organism evidence="2 3">
    <name type="scientific">Natrarchaeobius halalkaliphilus</name>
    <dbReference type="NCBI Taxonomy" id="1679091"/>
    <lineage>
        <taxon>Archaea</taxon>
        <taxon>Methanobacteriati</taxon>
        <taxon>Methanobacteriota</taxon>
        <taxon>Stenosarchaea group</taxon>
        <taxon>Halobacteria</taxon>
        <taxon>Halobacteriales</taxon>
        <taxon>Natrialbaceae</taxon>
        <taxon>Natrarchaeobius</taxon>
    </lineage>
</organism>
<keyword evidence="3" id="KW-1185">Reference proteome</keyword>
<evidence type="ECO:0000313" key="2">
    <source>
        <dbReference type="EMBL" id="RQG93046.1"/>
    </source>
</evidence>
<dbReference type="AlphaFoldDB" id="A0A3N6MGH0"/>
<feature type="domain" description="Nucleotidyl transferase" evidence="1">
    <location>
        <begin position="2"/>
        <end position="176"/>
    </location>
</feature>
<evidence type="ECO:0000259" key="1">
    <source>
        <dbReference type="Pfam" id="PF00483"/>
    </source>
</evidence>
<evidence type="ECO:0000313" key="3">
    <source>
        <dbReference type="Proteomes" id="UP000273828"/>
    </source>
</evidence>
<protein>
    <recommendedName>
        <fullName evidence="1">Nucleotidyl transferase domain-containing protein</fullName>
    </recommendedName>
</protein>
<dbReference type="Proteomes" id="UP000273828">
    <property type="component" value="Unassembled WGS sequence"/>
</dbReference>
<dbReference type="InterPro" id="IPR005835">
    <property type="entry name" value="NTP_transferase_dom"/>
</dbReference>
<dbReference type="InterPro" id="IPR016873">
    <property type="entry name" value="Caps_polysacc_synth_BcbE_prd"/>
</dbReference>
<dbReference type="RefSeq" id="WP_124176932.1">
    <property type="nucleotide sequence ID" value="NZ_REFY01000001.1"/>
</dbReference>
<reference evidence="2 3" key="1">
    <citation type="submission" date="2018-10" db="EMBL/GenBank/DDBJ databases">
        <title>Natrarchaeobius chitinivorans gen. nov., sp. nov., and Natrarchaeobius haloalkaliphilus sp. nov., alkaliphilic, chitin-utilizing haloarchaea from hypersaline alkaline lakes.</title>
        <authorList>
            <person name="Sorokin D.Y."/>
            <person name="Elcheninov A.G."/>
            <person name="Kostrikina N.A."/>
            <person name="Bale N.J."/>
            <person name="Sinninghe Damste J.S."/>
            <person name="Khijniak T.V."/>
            <person name="Kublanov I.V."/>
            <person name="Toshchakov S.V."/>
        </authorList>
    </citation>
    <scope>NUCLEOTIDE SEQUENCE [LARGE SCALE GENOMIC DNA]</scope>
    <source>
        <strain evidence="2 3">AArcht-Sl</strain>
    </source>
</reference>
<proteinExistence type="predicted"/>
<dbReference type="SUPFAM" id="SSF53448">
    <property type="entry name" value="Nucleotide-diphospho-sugar transferases"/>
    <property type="match status" value="1"/>
</dbReference>
<dbReference type="Pfam" id="PF00483">
    <property type="entry name" value="NTP_transferase"/>
    <property type="match status" value="1"/>
</dbReference>
<sequence>MAGKGSRFKDAGISCPKHEVIVDDRPMFDWAMQSLKSFYDDEFVFITQAADSPSEFLAERCETLGIDRYEEVTLTEYTDGQASTALAADDSINDSQSVAIFNIDTYVEEGKLSPEIIKGDGFIPVFETTGERWSFVKEDSKGNVVSVSEKEKISDLATVGFYYFDQWSYFADAYAEIASETKSKYGETYVAPLYNSLIDSGESVETHCLDESAVHVLGTPQDLCSFYPEFDPNNHP</sequence>
<dbReference type="Gene3D" id="3.90.550.10">
    <property type="entry name" value="Spore Coat Polysaccharide Biosynthesis Protein SpsA, Chain A"/>
    <property type="match status" value="1"/>
</dbReference>
<dbReference type="EMBL" id="REFY01000001">
    <property type="protein sequence ID" value="RQG93046.1"/>
    <property type="molecule type" value="Genomic_DNA"/>
</dbReference>
<dbReference type="InterPro" id="IPR029044">
    <property type="entry name" value="Nucleotide-diphossugar_trans"/>
</dbReference>
<name>A0A3N6MGH0_9EURY</name>
<dbReference type="PIRSF" id="PIRSF028162">
    <property type="entry name" value="BcbE_prd"/>
    <property type="match status" value="1"/>
</dbReference>